<feature type="chain" id="PRO_5046321041" evidence="1">
    <location>
        <begin position="28"/>
        <end position="108"/>
    </location>
</feature>
<organism evidence="2 3">
    <name type="scientific">Streptomyces coerulescens</name>
    <dbReference type="NCBI Taxonomy" id="29304"/>
    <lineage>
        <taxon>Bacteria</taxon>
        <taxon>Bacillati</taxon>
        <taxon>Actinomycetota</taxon>
        <taxon>Actinomycetes</taxon>
        <taxon>Kitasatosporales</taxon>
        <taxon>Streptomycetaceae</taxon>
        <taxon>Streptomyces</taxon>
    </lineage>
</organism>
<comment type="caution">
    <text evidence="2">The sequence shown here is derived from an EMBL/GenBank/DDBJ whole genome shotgun (WGS) entry which is preliminary data.</text>
</comment>
<keyword evidence="3" id="KW-1185">Reference proteome</keyword>
<sequence length="108" mass="11085">MKRKGKWILGIVLSAALIGGGTGIAVATTAGDDDETPISGPALEKASAAALAHTGEGKVTDTEVGDEEGYYEVEVTLDNGKQADVHLDQDFKVLGSKVDGGDKPSDKD</sequence>
<reference evidence="3" key="1">
    <citation type="journal article" date="2019" name="Int. J. Syst. Evol. Microbiol.">
        <title>The Global Catalogue of Microorganisms (GCM) 10K type strain sequencing project: providing services to taxonomists for standard genome sequencing and annotation.</title>
        <authorList>
            <consortium name="The Broad Institute Genomics Platform"/>
            <consortium name="The Broad Institute Genome Sequencing Center for Infectious Disease"/>
            <person name="Wu L."/>
            <person name="Ma J."/>
        </authorList>
    </citation>
    <scope>NUCLEOTIDE SEQUENCE [LARGE SCALE GENOMIC DNA]</scope>
    <source>
        <strain evidence="3">KCTC 42586</strain>
    </source>
</reference>
<evidence type="ECO:0000256" key="1">
    <source>
        <dbReference type="SAM" id="SignalP"/>
    </source>
</evidence>
<evidence type="ECO:0000313" key="2">
    <source>
        <dbReference type="EMBL" id="MFC5219775.1"/>
    </source>
</evidence>
<name>A0ABW0CZ47_STRCD</name>
<proteinExistence type="predicted"/>
<evidence type="ECO:0000313" key="3">
    <source>
        <dbReference type="Proteomes" id="UP001596263"/>
    </source>
</evidence>
<dbReference type="EMBL" id="JBHSKM010000044">
    <property type="protein sequence ID" value="MFC5219775.1"/>
    <property type="molecule type" value="Genomic_DNA"/>
</dbReference>
<dbReference type="Gene3D" id="3.30.505.20">
    <property type="match status" value="1"/>
</dbReference>
<dbReference type="Proteomes" id="UP001596263">
    <property type="component" value="Unassembled WGS sequence"/>
</dbReference>
<dbReference type="RefSeq" id="WP_380863887.1">
    <property type="nucleotide sequence ID" value="NZ_JBHSKM010000044.1"/>
</dbReference>
<protein>
    <submittedName>
        <fullName evidence="2">PepSY domain-containing protein</fullName>
    </submittedName>
</protein>
<gene>
    <name evidence="2" type="ORF">ACFPQ9_38740</name>
</gene>
<feature type="signal peptide" evidence="1">
    <location>
        <begin position="1"/>
        <end position="27"/>
    </location>
</feature>
<keyword evidence="1" id="KW-0732">Signal</keyword>
<accession>A0ABW0CZ47</accession>